<keyword evidence="1" id="KW-0812">Transmembrane</keyword>
<dbReference type="AlphaFoldDB" id="A0A1S2QPD2"/>
<feature type="transmembrane region" description="Helical" evidence="1">
    <location>
        <begin position="381"/>
        <end position="402"/>
    </location>
</feature>
<dbReference type="Proteomes" id="UP000179642">
    <property type="component" value="Unassembled WGS sequence"/>
</dbReference>
<gene>
    <name evidence="2" type="ORF">BIV23_04095</name>
</gene>
<keyword evidence="1" id="KW-1133">Transmembrane helix</keyword>
<comment type="caution">
    <text evidence="2">The sequence shown here is derived from an EMBL/GenBank/DDBJ whole genome shotgun (WGS) entry which is preliminary data.</text>
</comment>
<name>A0A1S2QPD2_9ACTN</name>
<organism evidence="2 3">
    <name type="scientific">Streptomyces monashensis</name>
    <dbReference type="NCBI Taxonomy" id="1678012"/>
    <lineage>
        <taxon>Bacteria</taxon>
        <taxon>Bacillati</taxon>
        <taxon>Actinomycetota</taxon>
        <taxon>Actinomycetes</taxon>
        <taxon>Kitasatosporales</taxon>
        <taxon>Streptomycetaceae</taxon>
        <taxon>Streptomyces</taxon>
    </lineage>
</organism>
<accession>A0A1S2QPD2</accession>
<evidence type="ECO:0000256" key="1">
    <source>
        <dbReference type="SAM" id="Phobius"/>
    </source>
</evidence>
<keyword evidence="1" id="KW-0472">Membrane</keyword>
<evidence type="ECO:0000313" key="2">
    <source>
        <dbReference type="EMBL" id="OIK07265.1"/>
    </source>
</evidence>
<keyword evidence="3" id="KW-1185">Reference proteome</keyword>
<evidence type="ECO:0000313" key="3">
    <source>
        <dbReference type="Proteomes" id="UP000179642"/>
    </source>
</evidence>
<proteinExistence type="predicted"/>
<reference evidence="2 3" key="1">
    <citation type="submission" date="2016-10" db="EMBL/GenBank/DDBJ databases">
        <title>Genome sequence of Streptomyces sp. MUSC 1.</title>
        <authorList>
            <person name="Lee L.-H."/>
            <person name="Ser H.-L."/>
            <person name="Law J.W.-F."/>
        </authorList>
    </citation>
    <scope>NUCLEOTIDE SEQUENCE [LARGE SCALE GENOMIC DNA]</scope>
    <source>
        <strain evidence="2 3">MUSC 1</strain>
    </source>
</reference>
<protein>
    <submittedName>
        <fullName evidence="2">Uncharacterized protein</fullName>
    </submittedName>
</protein>
<sequence>MERLTVFRRAELLGRLRWEVIQGGSLFLTYPQLLDGAVFAVLRPAALLDELAIRAIGGGAVLPIRVNSRNADLAGQLIAMLSTGFLFSSLPIPDEQCLWLQRELAVRADAEAAVAALAAEGPVGMADRLLAATGVLDTPLRRRTVARWADWLEAAERGLIEVSPLTPADYATAYAQRPAPRPEEMAGDDGRAVLAAWTGGDFDVNGMPSRSRLYESLDPLLHSGDPAARTDAQTLREAFDETYYRAIAASEGCMLGLTSPRRGVRRREAATLVEQTPVVTYPTRFELRLGLMSGEQWQRYTDDAADALARWWHRRDLAALQEVGDLLAERTKEPPAGAVDAVPVTRLQRMAQGARGVTAQMVAGGGMSLATSLLGQGTPGVFAAGAGGALAPVVVAAVAAGVTRLTDFRGRYDVIELPGILGRTA</sequence>
<dbReference type="EMBL" id="MLYO01000011">
    <property type="protein sequence ID" value="OIK07265.1"/>
    <property type="molecule type" value="Genomic_DNA"/>
</dbReference>